<evidence type="ECO:0000313" key="3">
    <source>
        <dbReference type="Proteomes" id="UP001596052"/>
    </source>
</evidence>
<feature type="transmembrane region" description="Helical" evidence="1">
    <location>
        <begin position="12"/>
        <end position="33"/>
    </location>
</feature>
<gene>
    <name evidence="2" type="ORF">ACFQDI_14165</name>
</gene>
<keyword evidence="1" id="KW-0472">Membrane</keyword>
<dbReference type="RefSeq" id="WP_377167791.1">
    <property type="nucleotide sequence ID" value="NZ_JBHSMQ010000005.1"/>
</dbReference>
<proteinExistence type="predicted"/>
<sequence>MHLLAHAASQFMMLLGKVYLLSVPMALLSALLLGWPRRRSFAKWLAFASLVISLPVLGILPFLPSVLGGDAAGVVLLLLVSPCISAVVLIMVKRLQKG</sequence>
<keyword evidence="3" id="KW-1185">Reference proteome</keyword>
<feature type="transmembrane region" description="Helical" evidence="1">
    <location>
        <begin position="45"/>
        <end position="65"/>
    </location>
</feature>
<feature type="transmembrane region" description="Helical" evidence="1">
    <location>
        <begin position="71"/>
        <end position="92"/>
    </location>
</feature>
<evidence type="ECO:0000256" key="1">
    <source>
        <dbReference type="SAM" id="Phobius"/>
    </source>
</evidence>
<keyword evidence="1" id="KW-0812">Transmembrane</keyword>
<comment type="caution">
    <text evidence="2">The sequence shown here is derived from an EMBL/GenBank/DDBJ whole genome shotgun (WGS) entry which is preliminary data.</text>
</comment>
<name>A0ABW0KRJ9_9BACT</name>
<dbReference type="Proteomes" id="UP001596052">
    <property type="component" value="Unassembled WGS sequence"/>
</dbReference>
<dbReference type="EMBL" id="JBHSMQ010000005">
    <property type="protein sequence ID" value="MFC5456004.1"/>
    <property type="molecule type" value="Genomic_DNA"/>
</dbReference>
<reference evidence="3" key="1">
    <citation type="journal article" date="2019" name="Int. J. Syst. Evol. Microbiol.">
        <title>The Global Catalogue of Microorganisms (GCM) 10K type strain sequencing project: providing services to taxonomists for standard genome sequencing and annotation.</title>
        <authorList>
            <consortium name="The Broad Institute Genomics Platform"/>
            <consortium name="The Broad Institute Genome Sequencing Center for Infectious Disease"/>
            <person name="Wu L."/>
            <person name="Ma J."/>
        </authorList>
    </citation>
    <scope>NUCLEOTIDE SEQUENCE [LARGE SCALE GENOMIC DNA]</scope>
    <source>
        <strain evidence="3">CGMCC 4.1469</strain>
    </source>
</reference>
<organism evidence="2 3">
    <name type="scientific">Prosthecobacter fluviatilis</name>
    <dbReference type="NCBI Taxonomy" id="445931"/>
    <lineage>
        <taxon>Bacteria</taxon>
        <taxon>Pseudomonadati</taxon>
        <taxon>Verrucomicrobiota</taxon>
        <taxon>Verrucomicrobiia</taxon>
        <taxon>Verrucomicrobiales</taxon>
        <taxon>Verrucomicrobiaceae</taxon>
        <taxon>Prosthecobacter</taxon>
    </lineage>
</organism>
<accession>A0ABW0KRJ9</accession>
<keyword evidence="1" id="KW-1133">Transmembrane helix</keyword>
<protein>
    <submittedName>
        <fullName evidence="2">Uncharacterized protein</fullName>
    </submittedName>
</protein>
<evidence type="ECO:0000313" key="2">
    <source>
        <dbReference type="EMBL" id="MFC5456004.1"/>
    </source>
</evidence>